<comment type="caution">
    <text evidence="3">The sequence shown here is derived from an EMBL/GenBank/DDBJ whole genome shotgun (WGS) entry which is preliminary data.</text>
</comment>
<evidence type="ECO:0000256" key="1">
    <source>
        <dbReference type="SAM" id="MobiDB-lite"/>
    </source>
</evidence>
<dbReference type="Pfam" id="PF18803">
    <property type="entry name" value="CxC2"/>
    <property type="match status" value="1"/>
</dbReference>
<name>A0AAD7GSZ3_MYCRO</name>
<evidence type="ECO:0000313" key="4">
    <source>
        <dbReference type="Proteomes" id="UP001221757"/>
    </source>
</evidence>
<feature type="compositionally biased region" description="Basic and acidic residues" evidence="1">
    <location>
        <begin position="65"/>
        <end position="77"/>
    </location>
</feature>
<dbReference type="PANTHER" id="PTHR33104">
    <property type="entry name" value="SI:DKEY-29D5.2"/>
    <property type="match status" value="1"/>
</dbReference>
<protein>
    <recommendedName>
        <fullName evidence="2">CxC2-like cysteine cluster KDZ transposase-associated domain-containing protein</fullName>
    </recommendedName>
</protein>
<proteinExistence type="predicted"/>
<feature type="region of interest" description="Disordered" evidence="1">
    <location>
        <begin position="1"/>
        <end position="95"/>
    </location>
</feature>
<feature type="domain" description="CxC2-like cysteine cluster KDZ transposase-associated" evidence="2">
    <location>
        <begin position="221"/>
        <end position="328"/>
    </location>
</feature>
<evidence type="ECO:0000313" key="3">
    <source>
        <dbReference type="EMBL" id="KAJ7704531.1"/>
    </source>
</evidence>
<dbReference type="CDD" id="cd19757">
    <property type="entry name" value="Bbox1"/>
    <property type="match status" value="1"/>
</dbReference>
<dbReference type="PANTHER" id="PTHR33104:SF2">
    <property type="entry name" value="CXC3 LIKE CYSTEINE CLUSTER DOMAIN-CONTAINING PROTEIN"/>
    <property type="match status" value="1"/>
</dbReference>
<dbReference type="InterPro" id="IPR041457">
    <property type="entry name" value="CxC2_KDZ-assoc"/>
</dbReference>
<reference evidence="3" key="1">
    <citation type="submission" date="2023-03" db="EMBL/GenBank/DDBJ databases">
        <title>Massive genome expansion in bonnet fungi (Mycena s.s.) driven by repeated elements and novel gene families across ecological guilds.</title>
        <authorList>
            <consortium name="Lawrence Berkeley National Laboratory"/>
            <person name="Harder C.B."/>
            <person name="Miyauchi S."/>
            <person name="Viragh M."/>
            <person name="Kuo A."/>
            <person name="Thoen E."/>
            <person name="Andreopoulos B."/>
            <person name="Lu D."/>
            <person name="Skrede I."/>
            <person name="Drula E."/>
            <person name="Henrissat B."/>
            <person name="Morin E."/>
            <person name="Kohler A."/>
            <person name="Barry K."/>
            <person name="LaButti K."/>
            <person name="Morin E."/>
            <person name="Salamov A."/>
            <person name="Lipzen A."/>
            <person name="Mereny Z."/>
            <person name="Hegedus B."/>
            <person name="Baldrian P."/>
            <person name="Stursova M."/>
            <person name="Weitz H."/>
            <person name="Taylor A."/>
            <person name="Grigoriev I.V."/>
            <person name="Nagy L.G."/>
            <person name="Martin F."/>
            <person name="Kauserud H."/>
        </authorList>
    </citation>
    <scope>NUCLEOTIDE SEQUENCE</scope>
    <source>
        <strain evidence="3">CBHHK067</strain>
    </source>
</reference>
<dbReference type="Proteomes" id="UP001221757">
    <property type="component" value="Unassembled WGS sequence"/>
</dbReference>
<dbReference type="EMBL" id="JARKIE010000010">
    <property type="protein sequence ID" value="KAJ7704531.1"/>
    <property type="molecule type" value="Genomic_DNA"/>
</dbReference>
<evidence type="ECO:0000259" key="2">
    <source>
        <dbReference type="Pfam" id="PF18803"/>
    </source>
</evidence>
<accession>A0AAD7GSZ3</accession>
<gene>
    <name evidence="3" type="ORF">B0H17DRAFT_1039895</name>
</gene>
<dbReference type="AlphaFoldDB" id="A0AAD7GSZ3"/>
<dbReference type="InterPro" id="IPR040521">
    <property type="entry name" value="KDZ"/>
</dbReference>
<organism evidence="3 4">
    <name type="scientific">Mycena rosella</name>
    <name type="common">Pink bonnet</name>
    <name type="synonym">Agaricus rosellus</name>
    <dbReference type="NCBI Taxonomy" id="1033263"/>
    <lineage>
        <taxon>Eukaryota</taxon>
        <taxon>Fungi</taxon>
        <taxon>Dikarya</taxon>
        <taxon>Basidiomycota</taxon>
        <taxon>Agaricomycotina</taxon>
        <taxon>Agaricomycetes</taxon>
        <taxon>Agaricomycetidae</taxon>
        <taxon>Agaricales</taxon>
        <taxon>Marasmiineae</taxon>
        <taxon>Mycenaceae</taxon>
        <taxon>Mycena</taxon>
    </lineage>
</organism>
<dbReference type="Pfam" id="PF18758">
    <property type="entry name" value="KDZ"/>
    <property type="match status" value="1"/>
</dbReference>
<keyword evidence="4" id="KW-1185">Reference proteome</keyword>
<sequence length="982" mass="111267">MSRKRKASGEAGTGRNRRTQAATGFVVDSDSSEEDEVKEEPSAESSMPPPPEFAASSSGTSTSRQKAERRPGTHFEWDTTYVPPDASSTLAAPSELESVSADTGVFVGTEEKFGPFKPKRFQGASIALNAVLPLMPEIQAEILRTFMHPDQGSRCDCNKAPATFRCVDCFNAPMWCRECIIRKHQYTPFHHIEKWDGKMFARTAPLGTSTPVEGPEKLEPKLTLQTELNHGVEKCPNAHPERPSIHEFTIGDHNGFHTMDIQFCECGGNITADRWRQLVAVRLFPATFKQPQTAFTFTAMKQFHIHSLTSKKSAYNYVRALAKLTDNTRPQIVKDRYREFLFALRIWRYLALERRSGQAHGIDVDVPHRRPGSLTLWCPPCPEVEFNITAEMMASAAETERHKFTWFVLVDGNFKLQRKNKRDDPDDYALNGGIGYFVETEEYKAYLKVARPVEELGTCSHLRAARMQNIGKFKNAVVSGVVAVQCARHGFYLPQGMVDLTKGEAFANTDYAVVFSVAEAARLRWIHLTYDIWCQYGIHFTERVEEMFPSMSGIAAKIRGAIPKMHILNHIERCQLEWNLNWLLYVAFTIGEMIETGWAEHNLTAGSTKEMNAGHRHDAVDNTSNHWNWDKMISLAETLVRLYRLAVSERRSRTTNFDAVDAMWRDQLPEELAKWEKMDVTPRFVDGKFYSVFQATFKKGPPTHAEAYAKLLNAERNVEEETSREGDVGLIDYGLLAERDRAHIKRMITMSAEPHVLKAARARLFAHIAALRTLQIQRVPQFSKHMMEVDPDKPEDTPLFLPSQFSDSARVEMKLEALALVEYTLREGQAYDALQDLRTAIRTFNYNLRVKMTDIHGVHGNTRAQNYLKTLSNDIQVAGDTYRRARTALLQLGLSSDDPTLKVLEANTLRGKGGQAMKLGHAREVEPWFWSVARPAGLSKEEEQEWETERESFLLLALPIADTFTQWTGSSGFEIARTGTVQ</sequence>